<proteinExistence type="predicted"/>
<keyword evidence="2" id="KW-1185">Reference proteome</keyword>
<evidence type="ECO:0000313" key="1">
    <source>
        <dbReference type="EMBL" id="KAL3507539.1"/>
    </source>
</evidence>
<dbReference type="Proteomes" id="UP001630127">
    <property type="component" value="Unassembled WGS sequence"/>
</dbReference>
<name>A0ABD2YJG3_9GENT</name>
<sequence length="78" mass="8612">MRNSAAIFPVPRVKKLSICFNEDDILGAADLVLDAIFWTCRPETIVQVWYECFSDSDLASRGTDLSKLIASLGILSTC</sequence>
<protein>
    <recommendedName>
        <fullName evidence="3">CID domain-containing protein</fullName>
    </recommendedName>
</protein>
<evidence type="ECO:0000313" key="2">
    <source>
        <dbReference type="Proteomes" id="UP001630127"/>
    </source>
</evidence>
<organism evidence="1 2">
    <name type="scientific">Cinchona calisaya</name>
    <dbReference type="NCBI Taxonomy" id="153742"/>
    <lineage>
        <taxon>Eukaryota</taxon>
        <taxon>Viridiplantae</taxon>
        <taxon>Streptophyta</taxon>
        <taxon>Embryophyta</taxon>
        <taxon>Tracheophyta</taxon>
        <taxon>Spermatophyta</taxon>
        <taxon>Magnoliopsida</taxon>
        <taxon>eudicotyledons</taxon>
        <taxon>Gunneridae</taxon>
        <taxon>Pentapetalae</taxon>
        <taxon>asterids</taxon>
        <taxon>lamiids</taxon>
        <taxon>Gentianales</taxon>
        <taxon>Rubiaceae</taxon>
        <taxon>Cinchonoideae</taxon>
        <taxon>Cinchoneae</taxon>
        <taxon>Cinchona</taxon>
    </lineage>
</organism>
<accession>A0ABD2YJG3</accession>
<dbReference type="EMBL" id="JBJUIK010000013">
    <property type="protein sequence ID" value="KAL3507539.1"/>
    <property type="molecule type" value="Genomic_DNA"/>
</dbReference>
<dbReference type="AlphaFoldDB" id="A0ABD2YJG3"/>
<gene>
    <name evidence="1" type="ORF">ACH5RR_032921</name>
</gene>
<comment type="caution">
    <text evidence="1">The sequence shown here is derived from an EMBL/GenBank/DDBJ whole genome shotgun (WGS) entry which is preliminary data.</text>
</comment>
<evidence type="ECO:0008006" key="3">
    <source>
        <dbReference type="Google" id="ProtNLM"/>
    </source>
</evidence>
<reference evidence="1 2" key="1">
    <citation type="submission" date="2024-11" db="EMBL/GenBank/DDBJ databases">
        <title>A near-complete genome assembly of Cinchona calisaya.</title>
        <authorList>
            <person name="Lian D.C."/>
            <person name="Zhao X.W."/>
            <person name="Wei L."/>
        </authorList>
    </citation>
    <scope>NUCLEOTIDE SEQUENCE [LARGE SCALE GENOMIC DNA]</scope>
    <source>
        <tissue evidence="1">Nenye</tissue>
    </source>
</reference>